<protein>
    <submittedName>
        <fullName evidence="1">Uncharacterized protein</fullName>
    </submittedName>
</protein>
<keyword evidence="2" id="KW-1185">Reference proteome</keyword>
<dbReference type="Proteomes" id="UP001174936">
    <property type="component" value="Unassembled WGS sequence"/>
</dbReference>
<evidence type="ECO:0000313" key="1">
    <source>
        <dbReference type="EMBL" id="KAK0644231.1"/>
    </source>
</evidence>
<name>A0AA39Y340_9PEZI</name>
<sequence>MVEGLVESALVVPDSDDSSWGEILLELEAQGWVPVDGWAEGEAEDELASIAESWIMANDDGESL</sequence>
<accession>A0AA39Y340</accession>
<gene>
    <name evidence="1" type="ORF">B0T16DRAFT_417361</name>
</gene>
<proteinExistence type="predicted"/>
<organism evidence="1 2">
    <name type="scientific">Cercophora newfieldiana</name>
    <dbReference type="NCBI Taxonomy" id="92897"/>
    <lineage>
        <taxon>Eukaryota</taxon>
        <taxon>Fungi</taxon>
        <taxon>Dikarya</taxon>
        <taxon>Ascomycota</taxon>
        <taxon>Pezizomycotina</taxon>
        <taxon>Sordariomycetes</taxon>
        <taxon>Sordariomycetidae</taxon>
        <taxon>Sordariales</taxon>
        <taxon>Lasiosphaeriaceae</taxon>
        <taxon>Cercophora</taxon>
    </lineage>
</organism>
<reference evidence="1" key="1">
    <citation type="submission" date="2023-06" db="EMBL/GenBank/DDBJ databases">
        <title>Genome-scale phylogeny and comparative genomics of the fungal order Sordariales.</title>
        <authorList>
            <consortium name="Lawrence Berkeley National Laboratory"/>
            <person name="Hensen N."/>
            <person name="Bonometti L."/>
            <person name="Westerberg I."/>
            <person name="Brannstrom I.O."/>
            <person name="Guillou S."/>
            <person name="Cros-Aarteil S."/>
            <person name="Calhoun S."/>
            <person name="Haridas S."/>
            <person name="Kuo A."/>
            <person name="Mondo S."/>
            <person name="Pangilinan J."/>
            <person name="Riley R."/>
            <person name="Labutti K."/>
            <person name="Andreopoulos B."/>
            <person name="Lipzen A."/>
            <person name="Chen C."/>
            <person name="Yanf M."/>
            <person name="Daum C."/>
            <person name="Ng V."/>
            <person name="Clum A."/>
            <person name="Steindorff A."/>
            <person name="Ohm R."/>
            <person name="Martin F."/>
            <person name="Silar P."/>
            <person name="Natvig D."/>
            <person name="Lalanne C."/>
            <person name="Gautier V."/>
            <person name="Ament-Velasquez S.L."/>
            <person name="Kruys A."/>
            <person name="Hutchinson M.I."/>
            <person name="Powell A.J."/>
            <person name="Barry K."/>
            <person name="Miller A.N."/>
            <person name="Grigoriev I.V."/>
            <person name="Debuchy R."/>
            <person name="Gladieux P."/>
            <person name="Thoren M.H."/>
            <person name="Johannesson H."/>
        </authorList>
    </citation>
    <scope>NUCLEOTIDE SEQUENCE</scope>
    <source>
        <strain evidence="1">SMH2532-1</strain>
    </source>
</reference>
<dbReference type="AlphaFoldDB" id="A0AA39Y340"/>
<dbReference type="EMBL" id="JAULSV010000005">
    <property type="protein sequence ID" value="KAK0644231.1"/>
    <property type="molecule type" value="Genomic_DNA"/>
</dbReference>
<evidence type="ECO:0000313" key="2">
    <source>
        <dbReference type="Proteomes" id="UP001174936"/>
    </source>
</evidence>
<comment type="caution">
    <text evidence="1">The sequence shown here is derived from an EMBL/GenBank/DDBJ whole genome shotgun (WGS) entry which is preliminary data.</text>
</comment>